<dbReference type="EMBL" id="DAASNT010000102">
    <property type="protein sequence ID" value="HAE6286726.1"/>
    <property type="molecule type" value="Genomic_DNA"/>
</dbReference>
<dbReference type="GO" id="GO:0050482">
    <property type="term" value="P:arachidonate secretion"/>
    <property type="evidence" value="ECO:0007669"/>
    <property type="project" value="InterPro"/>
</dbReference>
<reference evidence="4" key="1">
    <citation type="journal article" date="2018" name="Genome Biol.">
        <title>SKESA: strategic k-mer extension for scrupulous assemblies.</title>
        <authorList>
            <person name="Souvorov A."/>
            <person name="Agarwala R."/>
            <person name="Lipman D.J."/>
        </authorList>
    </citation>
    <scope>NUCLEOTIDE SEQUENCE</scope>
    <source>
        <strain evidence="4">13-3408</strain>
    </source>
</reference>
<organism evidence="4">
    <name type="scientific">Salmonella enterica subsp. salamae serovar 58:l,z13,z28:z6</name>
    <dbReference type="NCBI Taxonomy" id="1160778"/>
    <lineage>
        <taxon>Bacteria</taxon>
        <taxon>Pseudomonadati</taxon>
        <taxon>Pseudomonadota</taxon>
        <taxon>Gammaproteobacteria</taxon>
        <taxon>Enterobacterales</taxon>
        <taxon>Enterobacteriaceae</taxon>
        <taxon>Salmonella</taxon>
    </lineage>
</organism>
<gene>
    <name evidence="4" type="ORF">G4J24_004991</name>
</gene>
<dbReference type="InterPro" id="IPR036444">
    <property type="entry name" value="PLipase_A2_dom_sf"/>
</dbReference>
<dbReference type="PANTHER" id="PTHR32305:SF15">
    <property type="entry name" value="PROTEIN RHSA-RELATED"/>
    <property type="match status" value="1"/>
</dbReference>
<feature type="domain" description="RHS protein conserved region" evidence="3">
    <location>
        <begin position="248"/>
        <end position="285"/>
    </location>
</feature>
<sequence length="494" mass="56569">MTSPRSDLEQWTFTDPAGNRTAARDKYPVLPESFPDNRISQDVDNVYHYDEHGRLTEKDERRIRPQGSLSHHYGYDNRHRLTHYRQMQQGSVLTESRYLYDPLGRRISKRVWKSQEERDLNGDGYLWLNPTPEVAWYGWDGDRLTTTQTDDTRIQTVYPPGSFTPLIRTETATEALAKTHHRSLAEKLQQDAGMAFVPELVALLDNLERELNAGRVSELSRQWLAQCGLTPEQMKSQMAPAYTPARKIHLYHCDHRGLPLALIDVKGRIAWRAECDEWGNMLREDNPDNLQQLIRLPGQQYDEESGLHYNRHRYYDPGQGRYITQDPTGLAGGWNLYKYPLNPVSGIDPLGLKSMRSDGHPWGYGCGDESTDWIVPDSLGSADFLPACRKHDICYGTLDSHKYTCDQNLGKNMKLACQSDLKGFHKLYRPLCNGMADGYKLAVSKFGQSAYDAAQEKALNDYKELEMLDLLQELGEPVNSDDYNKVYDRVTNPG</sequence>
<dbReference type="InterPro" id="IPR050708">
    <property type="entry name" value="T6SS_VgrG/RHS"/>
</dbReference>
<accession>A0A734MQ44</accession>
<feature type="region of interest" description="Disordered" evidence="2">
    <location>
        <begin position="1"/>
        <end position="25"/>
    </location>
</feature>
<evidence type="ECO:0000256" key="2">
    <source>
        <dbReference type="SAM" id="MobiDB-lite"/>
    </source>
</evidence>
<dbReference type="GO" id="GO:0006644">
    <property type="term" value="P:phospholipid metabolic process"/>
    <property type="evidence" value="ECO:0007669"/>
    <property type="project" value="InterPro"/>
</dbReference>
<evidence type="ECO:0000259" key="3">
    <source>
        <dbReference type="Pfam" id="PF03527"/>
    </source>
</evidence>
<reference evidence="4" key="2">
    <citation type="submission" date="2018-07" db="EMBL/GenBank/DDBJ databases">
        <authorList>
            <consortium name="NCBI Pathogen Detection Project"/>
        </authorList>
    </citation>
    <scope>NUCLEOTIDE SEQUENCE</scope>
    <source>
        <strain evidence="4">13-3408</strain>
    </source>
</reference>
<dbReference type="PANTHER" id="PTHR32305">
    <property type="match status" value="1"/>
</dbReference>
<dbReference type="Gene3D" id="1.20.90.10">
    <property type="entry name" value="Phospholipase A2 domain"/>
    <property type="match status" value="1"/>
</dbReference>
<feature type="compositionally biased region" description="Polar residues" evidence="2">
    <location>
        <begin position="1"/>
        <end position="13"/>
    </location>
</feature>
<evidence type="ECO:0000256" key="1">
    <source>
        <dbReference type="ARBA" id="ARBA00009455"/>
    </source>
</evidence>
<dbReference type="NCBIfam" id="TIGR03696">
    <property type="entry name" value="Rhs_assc_core"/>
    <property type="match status" value="1"/>
</dbReference>
<dbReference type="InterPro" id="IPR001826">
    <property type="entry name" value="RHS"/>
</dbReference>
<dbReference type="Pfam" id="PF03527">
    <property type="entry name" value="RHS"/>
    <property type="match status" value="1"/>
</dbReference>
<dbReference type="SUPFAM" id="SSF48619">
    <property type="entry name" value="Phospholipase A2, PLA2"/>
    <property type="match status" value="1"/>
</dbReference>
<dbReference type="PRINTS" id="PR00394">
    <property type="entry name" value="RHSPROTEIN"/>
</dbReference>
<evidence type="ECO:0000313" key="4">
    <source>
        <dbReference type="EMBL" id="HAE6286726.1"/>
    </source>
</evidence>
<dbReference type="Gene3D" id="2.180.10.10">
    <property type="entry name" value="RHS repeat-associated core"/>
    <property type="match status" value="1"/>
</dbReference>
<comment type="similarity">
    <text evidence="1">Belongs to the RHS family.</text>
</comment>
<dbReference type="AlphaFoldDB" id="A0A734MQ44"/>
<dbReference type="InterPro" id="IPR022385">
    <property type="entry name" value="Rhs_assc_core"/>
</dbReference>
<comment type="caution">
    <text evidence="4">The sequence shown here is derived from an EMBL/GenBank/DDBJ whole genome shotgun (WGS) entry which is preliminary data.</text>
</comment>
<name>A0A734MQ44_SALER</name>
<dbReference type="GO" id="GO:0004623">
    <property type="term" value="F:phospholipase A2 activity"/>
    <property type="evidence" value="ECO:0007669"/>
    <property type="project" value="InterPro"/>
</dbReference>
<protein>
    <recommendedName>
        <fullName evidence="3">RHS protein conserved region domain-containing protein</fullName>
    </recommendedName>
</protein>
<proteinExistence type="inferred from homology"/>